<organism evidence="1 2">
    <name type="scientific">Parageobacillus toebii</name>
    <dbReference type="NCBI Taxonomy" id="153151"/>
    <lineage>
        <taxon>Bacteria</taxon>
        <taxon>Bacillati</taxon>
        <taxon>Bacillota</taxon>
        <taxon>Bacilli</taxon>
        <taxon>Bacillales</taxon>
        <taxon>Anoxybacillaceae</taxon>
        <taxon>Parageobacillus</taxon>
    </lineage>
</organism>
<comment type="caution">
    <text evidence="1">The sequence shown here is derived from an EMBL/GenBank/DDBJ whole genome shotgun (WGS) entry which is preliminary data.</text>
</comment>
<gene>
    <name evidence="1" type="ORF">B4110_0198</name>
</gene>
<evidence type="ECO:0000313" key="2">
    <source>
        <dbReference type="Proteomes" id="UP000075324"/>
    </source>
</evidence>
<dbReference type="GeneID" id="56924676"/>
<dbReference type="EMBL" id="LQYW01000187">
    <property type="protein sequence ID" value="KYD21871.1"/>
    <property type="molecule type" value="Genomic_DNA"/>
</dbReference>
<sequence>MFFLRIGSGWLKGLFVVLLISVLSFSLSISNSKVFAVSQAKDYTIPGGQGTLTSNVWRSTSATYSGNTIQWDWQVSAVYSGNVTVEMIKTEWYSTASLRNSASITMGVSGDGASAGASSSWQTVQTKVKYWTNTNGAKSSSWRSNIVIAPEKDYRSGTIATINTAYVKLKGDPRTYYISAGV</sequence>
<name>A0A150MBP0_9BACL</name>
<protein>
    <submittedName>
        <fullName evidence="1">Uncharacterized protein</fullName>
    </submittedName>
</protein>
<dbReference type="Proteomes" id="UP000075324">
    <property type="component" value="Unassembled WGS sequence"/>
</dbReference>
<accession>A0A150MBP0</accession>
<dbReference type="PATRIC" id="fig|153151.4.peg.2345"/>
<proteinExistence type="predicted"/>
<reference evidence="1 2" key="1">
    <citation type="submission" date="2016-01" db="EMBL/GenBank/DDBJ databases">
        <title>Draft Genome Sequences of Seven Thermophilic Sporeformers Isolated from Foods.</title>
        <authorList>
            <person name="Berendsen E.M."/>
            <person name="Wells-Bennik M.H."/>
            <person name="Krawcyk A.O."/>
            <person name="De Jong A."/>
            <person name="Holsappel S."/>
            <person name="Eijlander R.T."/>
            <person name="Kuipers O.P."/>
        </authorList>
    </citation>
    <scope>NUCLEOTIDE SEQUENCE [LARGE SCALE GENOMIC DNA]</scope>
    <source>
        <strain evidence="1 2">B4110</strain>
    </source>
</reference>
<dbReference type="AlphaFoldDB" id="A0A150MBP0"/>
<evidence type="ECO:0000313" key="1">
    <source>
        <dbReference type="EMBL" id="KYD21871.1"/>
    </source>
</evidence>
<dbReference type="RefSeq" id="WP_013401802.1">
    <property type="nucleotide sequence ID" value="NZ_LQYW01000187.1"/>
</dbReference>